<dbReference type="PANTHER" id="PTHR33705:SF2">
    <property type="entry name" value="PHOSPHOCARRIER PROTEIN NPR"/>
    <property type="match status" value="1"/>
</dbReference>
<dbReference type="SUPFAM" id="SSF55594">
    <property type="entry name" value="HPr-like"/>
    <property type="match status" value="1"/>
</dbReference>
<dbReference type="CDD" id="cd00367">
    <property type="entry name" value="PTS-HPr_like"/>
    <property type="match status" value="1"/>
</dbReference>
<dbReference type="PROSITE" id="PS51350">
    <property type="entry name" value="PTS_HPR_DOM"/>
    <property type="match status" value="1"/>
</dbReference>
<dbReference type="RefSeq" id="WP_166987217.1">
    <property type="nucleotide sequence ID" value="NZ_CP061169.1"/>
</dbReference>
<dbReference type="EMBL" id="CP061169">
    <property type="protein sequence ID" value="QPZ38184.1"/>
    <property type="molecule type" value="Genomic_DNA"/>
</dbReference>
<dbReference type="Pfam" id="PF00381">
    <property type="entry name" value="PTS-HPr"/>
    <property type="match status" value="1"/>
</dbReference>
<evidence type="ECO:0000259" key="7">
    <source>
        <dbReference type="PROSITE" id="PS51350"/>
    </source>
</evidence>
<feature type="domain" description="HPr" evidence="7">
    <location>
        <begin position="1"/>
        <end position="86"/>
    </location>
</feature>
<protein>
    <recommendedName>
        <fullName evidence="3">Phosphocarrier protein HPr</fullName>
    </recommendedName>
</protein>
<keyword evidence="5" id="KW-0598">Phosphotransferase system</keyword>
<dbReference type="PROSITE" id="PS00369">
    <property type="entry name" value="PTS_HPR_HIS"/>
    <property type="match status" value="1"/>
</dbReference>
<dbReference type="InterPro" id="IPR050399">
    <property type="entry name" value="HPr"/>
</dbReference>
<evidence type="ECO:0000256" key="6">
    <source>
        <dbReference type="SAM" id="MobiDB-lite"/>
    </source>
</evidence>
<evidence type="ECO:0000256" key="1">
    <source>
        <dbReference type="ARBA" id="ARBA00003681"/>
    </source>
</evidence>
<evidence type="ECO:0000256" key="2">
    <source>
        <dbReference type="ARBA" id="ARBA00004496"/>
    </source>
</evidence>
<comment type="subcellular location">
    <subcellularLocation>
        <location evidence="2">Cytoplasm</location>
    </subcellularLocation>
</comment>
<dbReference type="InterPro" id="IPR000032">
    <property type="entry name" value="HPr-like"/>
</dbReference>
<evidence type="ECO:0000256" key="3">
    <source>
        <dbReference type="ARBA" id="ARBA00020422"/>
    </source>
</evidence>
<accession>A0ABX6YHA2</accession>
<feature type="region of interest" description="Disordered" evidence="6">
    <location>
        <begin position="19"/>
        <end position="38"/>
    </location>
</feature>
<keyword evidence="4" id="KW-0963">Cytoplasm</keyword>
<organism evidence="8 9">
    <name type="scientific">Paramicrobacterium chengjingii</name>
    <dbReference type="NCBI Taxonomy" id="2769067"/>
    <lineage>
        <taxon>Bacteria</taxon>
        <taxon>Bacillati</taxon>
        <taxon>Actinomycetota</taxon>
        <taxon>Actinomycetes</taxon>
        <taxon>Micrococcales</taxon>
        <taxon>Microbacteriaceae</taxon>
        <taxon>Paramicrobacterium</taxon>
    </lineage>
</organism>
<evidence type="ECO:0000313" key="8">
    <source>
        <dbReference type="EMBL" id="QPZ38184.1"/>
    </source>
</evidence>
<name>A0ABX6YHA2_9MICO</name>
<dbReference type="InterPro" id="IPR001020">
    <property type="entry name" value="PTS_HPr_His_P_site"/>
</dbReference>
<dbReference type="NCBIfam" id="TIGR01003">
    <property type="entry name" value="PTS_HPr_family"/>
    <property type="match status" value="1"/>
</dbReference>
<sequence length="86" mass="9137">MPTREVVIGSSVGLHARPASDLARNAKESGHTVKIGRPGQNAVDARSILAIISLGVKQGESIYLDVEGDRSEDVLDTLSEMLAHTE</sequence>
<evidence type="ECO:0000256" key="5">
    <source>
        <dbReference type="ARBA" id="ARBA00022683"/>
    </source>
</evidence>
<dbReference type="PANTHER" id="PTHR33705">
    <property type="entry name" value="PHOSPHOCARRIER PROTEIN HPR"/>
    <property type="match status" value="1"/>
</dbReference>
<proteinExistence type="predicted"/>
<dbReference type="Gene3D" id="3.30.1340.10">
    <property type="entry name" value="HPr-like"/>
    <property type="match status" value="1"/>
</dbReference>
<comment type="function">
    <text evidence="1">General (non sugar-specific) component of the phosphoenolpyruvate-dependent sugar phosphotransferase system (sugar PTS). This major carbohydrate active-transport system catalyzes the phosphorylation of incoming sugar substrates concomitantly with their translocation across the cell membrane. The phosphoryl group from phosphoenolpyruvate (PEP) is transferred to the phosphoryl carrier protein HPr by enzyme I. Phospho-HPr then transfers it to the PTS EIIA domain.</text>
</comment>
<evidence type="ECO:0000256" key="4">
    <source>
        <dbReference type="ARBA" id="ARBA00022490"/>
    </source>
</evidence>
<reference evidence="8 9" key="1">
    <citation type="submission" date="2020-12" db="EMBL/GenBank/DDBJ databases">
        <title>Microbacterium sp. HY060.</title>
        <authorList>
            <person name="Zhou J."/>
        </authorList>
    </citation>
    <scope>NUCLEOTIDE SEQUENCE [LARGE SCALE GENOMIC DNA]</scope>
    <source>
        <strain evidence="8 9">HY60</strain>
    </source>
</reference>
<evidence type="ECO:0000313" key="9">
    <source>
        <dbReference type="Proteomes" id="UP000662814"/>
    </source>
</evidence>
<gene>
    <name evidence="8" type="ORF">HCR76_15570</name>
</gene>
<dbReference type="Proteomes" id="UP000662814">
    <property type="component" value="Chromosome"/>
</dbReference>
<keyword evidence="9" id="KW-1185">Reference proteome</keyword>
<dbReference type="InterPro" id="IPR035895">
    <property type="entry name" value="HPr-like_sf"/>
</dbReference>
<dbReference type="PRINTS" id="PR00107">
    <property type="entry name" value="PHOSPHOCPHPR"/>
</dbReference>